<dbReference type="AlphaFoldDB" id="A0A9K3M1F4"/>
<feature type="compositionally biased region" description="Basic residues" evidence="1">
    <location>
        <begin position="136"/>
        <end position="156"/>
    </location>
</feature>
<proteinExistence type="predicted"/>
<feature type="region of interest" description="Disordered" evidence="1">
    <location>
        <begin position="404"/>
        <end position="442"/>
    </location>
</feature>
<feature type="compositionally biased region" description="Polar residues" evidence="1">
    <location>
        <begin position="40"/>
        <end position="58"/>
    </location>
</feature>
<evidence type="ECO:0000256" key="1">
    <source>
        <dbReference type="SAM" id="MobiDB-lite"/>
    </source>
</evidence>
<feature type="compositionally biased region" description="Polar residues" evidence="1">
    <location>
        <begin position="404"/>
        <end position="418"/>
    </location>
</feature>
<name>A0A9K3M1F4_9STRA</name>
<feature type="compositionally biased region" description="Low complexity" evidence="1">
    <location>
        <begin position="106"/>
        <end position="121"/>
    </location>
</feature>
<evidence type="ECO:0000313" key="3">
    <source>
        <dbReference type="Proteomes" id="UP000693970"/>
    </source>
</evidence>
<protein>
    <submittedName>
        <fullName evidence="2">Uncharacterized protein</fullName>
    </submittedName>
</protein>
<gene>
    <name evidence="2" type="ORF">IV203_018265</name>
</gene>
<comment type="caution">
    <text evidence="2">The sequence shown here is derived from an EMBL/GenBank/DDBJ whole genome shotgun (WGS) entry which is preliminary data.</text>
</comment>
<feature type="region of interest" description="Disordered" evidence="1">
    <location>
        <begin position="1"/>
        <end position="160"/>
    </location>
</feature>
<accession>A0A9K3M1F4</accession>
<sequence>MTSNVQPQEAEAPRQKEEPVEDDNGSIDKRSMSSITSSSGGVTTNQQQLATEEGSNLTVEGYIADKSSATSSTSKSDENEDKSEDKLGLVIDVLQPKRQRRRRQSDNGSSSDNSINSSSRSLTRDLMSAVDERRLKQNRRKRRRSKSTHHNSRKHAPTFDASRAWESLSMKSPIHPDIDITLTEHIAIKNDLLSPSADSVLLGAAAVSSTTNSCLSTTEIVSAVPALSNAVLQYFAGLRNEISARTSSMSGKSIASKQPAKSSVGSDRTLYKPNVVLPKTAQIISDVASFSDQPYCLEDALDLTDTPRLLLEATSPYRVIHVNAAFSRNIIAAANGSRKSTAQEWMESQNQPHKISSKNRTLQEALEEIIPENVTVPLTCHPVLGAGSITHYLIEATSTEAFSGNNARQRIKGSNENNVRPEEGEGKDKSSSKTNEDMRRNTMQLYKHYEAVG</sequence>
<dbReference type="EMBL" id="JAGRRH010000003">
    <property type="protein sequence ID" value="KAG7372122.1"/>
    <property type="molecule type" value="Genomic_DNA"/>
</dbReference>
<feature type="compositionally biased region" description="Low complexity" evidence="1">
    <location>
        <begin position="64"/>
        <end position="74"/>
    </location>
</feature>
<evidence type="ECO:0000313" key="2">
    <source>
        <dbReference type="EMBL" id="KAG7372122.1"/>
    </source>
</evidence>
<organism evidence="2 3">
    <name type="scientific">Nitzschia inconspicua</name>
    <dbReference type="NCBI Taxonomy" id="303405"/>
    <lineage>
        <taxon>Eukaryota</taxon>
        <taxon>Sar</taxon>
        <taxon>Stramenopiles</taxon>
        <taxon>Ochrophyta</taxon>
        <taxon>Bacillariophyta</taxon>
        <taxon>Bacillariophyceae</taxon>
        <taxon>Bacillariophycidae</taxon>
        <taxon>Bacillariales</taxon>
        <taxon>Bacillariaceae</taxon>
        <taxon>Nitzschia</taxon>
    </lineage>
</organism>
<feature type="compositionally biased region" description="Basic and acidic residues" evidence="1">
    <location>
        <begin position="419"/>
        <end position="440"/>
    </location>
</feature>
<reference evidence="2" key="2">
    <citation type="submission" date="2021-04" db="EMBL/GenBank/DDBJ databases">
        <authorList>
            <person name="Podell S."/>
        </authorList>
    </citation>
    <scope>NUCLEOTIDE SEQUENCE</scope>
    <source>
        <strain evidence="2">Hildebrandi</strain>
    </source>
</reference>
<reference evidence="2" key="1">
    <citation type="journal article" date="2021" name="Sci. Rep.">
        <title>Diploid genomic architecture of Nitzschia inconspicua, an elite biomass production diatom.</title>
        <authorList>
            <person name="Oliver A."/>
            <person name="Podell S."/>
            <person name="Pinowska A."/>
            <person name="Traller J.C."/>
            <person name="Smith S.R."/>
            <person name="McClure R."/>
            <person name="Beliaev A."/>
            <person name="Bohutskyi P."/>
            <person name="Hill E.A."/>
            <person name="Rabines A."/>
            <person name="Zheng H."/>
            <person name="Allen L.Z."/>
            <person name="Kuo A."/>
            <person name="Grigoriev I.V."/>
            <person name="Allen A.E."/>
            <person name="Hazlebeck D."/>
            <person name="Allen E.E."/>
        </authorList>
    </citation>
    <scope>NUCLEOTIDE SEQUENCE</scope>
    <source>
        <strain evidence="2">Hildebrandi</strain>
    </source>
</reference>
<keyword evidence="3" id="KW-1185">Reference proteome</keyword>
<dbReference type="Proteomes" id="UP000693970">
    <property type="component" value="Unassembled WGS sequence"/>
</dbReference>